<name>A0A2N9JAM7_FAGSY</name>
<dbReference type="InterPro" id="IPR012337">
    <property type="entry name" value="RNaseH-like_sf"/>
</dbReference>
<keyword evidence="5" id="KW-0540">Nuclease</keyword>
<comment type="similarity">
    <text evidence="1">Belongs to the peptidase A1 family.</text>
</comment>
<dbReference type="GO" id="GO:0004190">
    <property type="term" value="F:aspartic-type endopeptidase activity"/>
    <property type="evidence" value="ECO:0007669"/>
    <property type="project" value="UniProtKB-KW"/>
</dbReference>
<dbReference type="SUPFAM" id="SSF50630">
    <property type="entry name" value="Acid proteases"/>
    <property type="match status" value="1"/>
</dbReference>
<evidence type="ECO:0000256" key="12">
    <source>
        <dbReference type="ARBA" id="ARBA00032154"/>
    </source>
</evidence>
<dbReference type="GO" id="GO:0003964">
    <property type="term" value="F:RNA-directed DNA polymerase activity"/>
    <property type="evidence" value="ECO:0007669"/>
    <property type="project" value="UniProtKB-KW"/>
</dbReference>
<evidence type="ECO:0000259" key="20">
    <source>
        <dbReference type="PROSITE" id="PS51767"/>
    </source>
</evidence>
<evidence type="ECO:0000256" key="11">
    <source>
        <dbReference type="ARBA" id="ARBA00030524"/>
    </source>
</evidence>
<dbReference type="InterPro" id="IPR032799">
    <property type="entry name" value="TAXi_C"/>
</dbReference>
<dbReference type="Pfam" id="PF14223">
    <property type="entry name" value="Retrotran_gag_2"/>
    <property type="match status" value="1"/>
</dbReference>
<dbReference type="InterPro" id="IPR001878">
    <property type="entry name" value="Znf_CCHC"/>
</dbReference>
<dbReference type="PROSITE" id="PS50158">
    <property type="entry name" value="ZF_CCHC"/>
    <property type="match status" value="1"/>
</dbReference>
<evidence type="ECO:0000256" key="15">
    <source>
        <dbReference type="PROSITE-ProRule" id="PRU00047"/>
    </source>
</evidence>
<evidence type="ECO:0000256" key="4">
    <source>
        <dbReference type="ARBA" id="ARBA00022695"/>
    </source>
</evidence>
<dbReference type="InterPro" id="IPR036875">
    <property type="entry name" value="Znf_CCHC_sf"/>
</dbReference>
<evidence type="ECO:0000256" key="14">
    <source>
        <dbReference type="ARBA" id="ARBA00057243"/>
    </source>
</evidence>
<keyword evidence="4" id="KW-0548">Nucleotidyltransferase</keyword>
<evidence type="ECO:0000256" key="10">
    <source>
        <dbReference type="ARBA" id="ARBA00023180"/>
    </source>
</evidence>
<evidence type="ECO:0000256" key="1">
    <source>
        <dbReference type="ARBA" id="ARBA00007447"/>
    </source>
</evidence>
<dbReference type="Gene3D" id="2.40.70.10">
    <property type="entry name" value="Acid Proteases"/>
    <property type="match status" value="2"/>
</dbReference>
<evidence type="ECO:0000256" key="13">
    <source>
        <dbReference type="ARBA" id="ARBA00033113"/>
    </source>
</evidence>
<dbReference type="SMART" id="SM00343">
    <property type="entry name" value="ZnF_C2HC"/>
    <property type="match status" value="2"/>
</dbReference>
<evidence type="ECO:0000256" key="6">
    <source>
        <dbReference type="ARBA" id="ARBA00022750"/>
    </source>
</evidence>
<feature type="domain" description="Integrase catalytic" evidence="19">
    <location>
        <begin position="1051"/>
        <end position="1231"/>
    </location>
</feature>
<gene>
    <name evidence="21" type="ORF">FSB_LOCUS61391</name>
</gene>
<dbReference type="InterPro" id="IPR032861">
    <property type="entry name" value="TAXi_N"/>
</dbReference>
<dbReference type="GO" id="GO:0008270">
    <property type="term" value="F:zinc ion binding"/>
    <property type="evidence" value="ECO:0007669"/>
    <property type="project" value="UniProtKB-KW"/>
</dbReference>
<dbReference type="SUPFAM" id="SSF57756">
    <property type="entry name" value="Retrovirus zinc finger-like domains"/>
    <property type="match status" value="1"/>
</dbReference>
<protein>
    <recommendedName>
        <fullName evidence="11">Gag-Pol-p199</fullName>
    </recommendedName>
    <alternativeName>
        <fullName evidence="12">TY1A-TY1B</fullName>
    </alternativeName>
    <alternativeName>
        <fullName evidence="13">p190</fullName>
    </alternativeName>
</protein>
<dbReference type="InterPro" id="IPR021109">
    <property type="entry name" value="Peptidase_aspartic_dom_sf"/>
</dbReference>
<dbReference type="InterPro" id="IPR001969">
    <property type="entry name" value="Aspartic_peptidase_AS"/>
</dbReference>
<dbReference type="PROSITE" id="PS50994">
    <property type="entry name" value="INTEGRASE"/>
    <property type="match status" value="1"/>
</dbReference>
<feature type="domain" description="CCHC-type" evidence="18">
    <location>
        <begin position="779"/>
        <end position="793"/>
    </location>
</feature>
<dbReference type="CDD" id="cd05476">
    <property type="entry name" value="pepsin_A_like_plant"/>
    <property type="match status" value="1"/>
</dbReference>
<dbReference type="Pfam" id="PF14543">
    <property type="entry name" value="TAXi_N"/>
    <property type="match status" value="1"/>
</dbReference>
<keyword evidence="15" id="KW-0479">Metal-binding</keyword>
<dbReference type="InterPro" id="IPR033121">
    <property type="entry name" value="PEPTIDASE_A1"/>
</dbReference>
<evidence type="ECO:0000256" key="8">
    <source>
        <dbReference type="ARBA" id="ARBA00022801"/>
    </source>
</evidence>
<evidence type="ECO:0000256" key="2">
    <source>
        <dbReference type="ARBA" id="ARBA00022670"/>
    </source>
</evidence>
<evidence type="ECO:0000259" key="18">
    <source>
        <dbReference type="PROSITE" id="PS50158"/>
    </source>
</evidence>
<dbReference type="InterPro" id="IPR054722">
    <property type="entry name" value="PolX-like_BBD"/>
</dbReference>
<dbReference type="Pfam" id="PF07727">
    <property type="entry name" value="RVT_2"/>
    <property type="match status" value="1"/>
</dbReference>
<evidence type="ECO:0000259" key="19">
    <source>
        <dbReference type="PROSITE" id="PS50994"/>
    </source>
</evidence>
<dbReference type="PROSITE" id="PS00141">
    <property type="entry name" value="ASP_PROTEASE"/>
    <property type="match status" value="1"/>
</dbReference>
<evidence type="ECO:0000256" key="5">
    <source>
        <dbReference type="ARBA" id="ARBA00022722"/>
    </source>
</evidence>
<dbReference type="InterPro" id="IPR001584">
    <property type="entry name" value="Integrase_cat-core"/>
</dbReference>
<evidence type="ECO:0000256" key="17">
    <source>
        <dbReference type="SAM" id="SignalP"/>
    </source>
</evidence>
<evidence type="ECO:0000256" key="3">
    <source>
        <dbReference type="ARBA" id="ARBA00022679"/>
    </source>
</evidence>
<feature type="chain" id="PRO_5014757448" description="Gag-Pol-p199" evidence="17">
    <location>
        <begin position="29"/>
        <end position="1795"/>
    </location>
</feature>
<keyword evidence="17" id="KW-0732">Signal</keyword>
<reference evidence="21" key="1">
    <citation type="submission" date="2018-02" db="EMBL/GenBank/DDBJ databases">
        <authorList>
            <person name="Cohen D.B."/>
            <person name="Kent A.D."/>
        </authorList>
    </citation>
    <scope>NUCLEOTIDE SEQUENCE</scope>
</reference>
<feature type="signal peptide" evidence="17">
    <location>
        <begin position="1"/>
        <end position="28"/>
    </location>
</feature>
<dbReference type="Gene3D" id="3.30.420.10">
    <property type="entry name" value="Ribonuclease H-like superfamily/Ribonuclease H"/>
    <property type="match status" value="1"/>
</dbReference>
<dbReference type="PANTHER" id="PTHR11439:SF461">
    <property type="entry name" value="OS10G0432200 PROTEIN"/>
    <property type="match status" value="1"/>
</dbReference>
<evidence type="ECO:0000256" key="9">
    <source>
        <dbReference type="ARBA" id="ARBA00022918"/>
    </source>
</evidence>
<dbReference type="GO" id="GO:0006508">
    <property type="term" value="P:proteolysis"/>
    <property type="evidence" value="ECO:0007669"/>
    <property type="project" value="UniProtKB-KW"/>
</dbReference>
<keyword evidence="10" id="KW-0325">Glycoprotein</keyword>
<feature type="compositionally biased region" description="Pro residues" evidence="16">
    <location>
        <begin position="1316"/>
        <end position="1334"/>
    </location>
</feature>
<keyword evidence="2" id="KW-0645">Protease</keyword>
<dbReference type="SUPFAM" id="SSF53098">
    <property type="entry name" value="Ribonuclease H-like"/>
    <property type="match status" value="1"/>
</dbReference>
<proteinExistence type="inferred from homology"/>
<dbReference type="GO" id="GO:0003676">
    <property type="term" value="F:nucleic acid binding"/>
    <property type="evidence" value="ECO:0007669"/>
    <property type="project" value="InterPro"/>
</dbReference>
<keyword evidence="3" id="KW-0808">Transferase</keyword>
<feature type="domain" description="Peptidase A1" evidence="20">
    <location>
        <begin position="85"/>
        <end position="431"/>
    </location>
</feature>
<dbReference type="GO" id="GO:0004519">
    <property type="term" value="F:endonuclease activity"/>
    <property type="evidence" value="ECO:0007669"/>
    <property type="project" value="UniProtKB-KW"/>
</dbReference>
<feature type="compositionally biased region" description="Low complexity" evidence="16">
    <location>
        <begin position="1300"/>
        <end position="1315"/>
    </location>
</feature>
<dbReference type="Pfam" id="PF22936">
    <property type="entry name" value="Pol_BBD"/>
    <property type="match status" value="1"/>
</dbReference>
<comment type="function">
    <text evidence="14">Capsid protein (CA) is the structural component of the virus-like particle (VLP), forming the shell that encapsulates the retrotransposons dimeric RNA genome. The particles are assembled from trimer-clustered units and there are holes in the capsid shells that allow for the diffusion of macromolecules. CA also has nucleocapsid-like chaperone activity, promoting primer tRNA(i)-Met annealing to the multipartite primer-binding site (PBS), dimerization of Ty1 RNA and initiation of reverse transcription.</text>
</comment>
<keyword evidence="6" id="KW-0064">Aspartyl protease</keyword>
<accession>A0A2N9JAM7</accession>
<keyword evidence="15" id="KW-0863">Zinc-finger</keyword>
<dbReference type="InterPro" id="IPR034161">
    <property type="entry name" value="Pepsin-like_plant"/>
</dbReference>
<dbReference type="Gene3D" id="4.10.60.10">
    <property type="entry name" value="Zinc finger, CCHC-type"/>
    <property type="match status" value="1"/>
</dbReference>
<keyword evidence="8" id="KW-0378">Hydrolase</keyword>
<dbReference type="GO" id="GO:0015074">
    <property type="term" value="P:DNA integration"/>
    <property type="evidence" value="ECO:0007669"/>
    <property type="project" value="InterPro"/>
</dbReference>
<dbReference type="Pfam" id="PF00665">
    <property type="entry name" value="rve"/>
    <property type="match status" value="1"/>
</dbReference>
<dbReference type="PANTHER" id="PTHR11439">
    <property type="entry name" value="GAG-POL-RELATED RETROTRANSPOSON"/>
    <property type="match status" value="1"/>
</dbReference>
<dbReference type="InterPro" id="IPR025724">
    <property type="entry name" value="GAG-pre-integrase_dom"/>
</dbReference>
<feature type="region of interest" description="Disordered" evidence="16">
    <location>
        <begin position="1296"/>
        <end position="1348"/>
    </location>
</feature>
<dbReference type="InterPro" id="IPR036397">
    <property type="entry name" value="RNaseH_sf"/>
</dbReference>
<evidence type="ECO:0000313" key="21">
    <source>
        <dbReference type="EMBL" id="SPD33509.1"/>
    </source>
</evidence>
<dbReference type="Pfam" id="PF13976">
    <property type="entry name" value="gag_pre-integrs"/>
    <property type="match status" value="1"/>
</dbReference>
<sequence length="1795" mass="198262">MAALSFNLFLLSCFTTFALLCFTTTALTTTPTITKPRRYVTKLIHPGSVHSPFYNPTATVSDRARRVIDSSSARLAYLQAKFQEISLATGTGTDDVRAGVIAETKAEGSSLSWTQCQPCSGWFKSCFQQAVPVFDPSKSSTYKRVSNCFSPTCDTAPGKGCDASGYCTFNQTYGDGSTVTGPLATETLTFVTSDEGTISVPNIAFGCANNVGGFGGQASGLVGLGSSQISLVSQLGSKFSYCFGRVMDPQYIHNQLVIGDGAKVEGLSTPLEILGGLYFLTLQSISVGETNLNISPNVFQRPPNRLGGVVIDSGTTLTYLPRAAFDPLNVEVRRLADGLLQGLGGSSTSAPCYTGVIDRDLIGFPVVTFHFANGVDLDLDMEGLFFQTDPNKFCMAVVPSDVHVDLTLIGPCLSSPATASRDLRSSCAAYHSDRQSLISKTCKISSPEASPRAATRLICLRQTRRRSSTRNLEARKRSTRRHAPVKLPAFLFLQIHAPRPDHAPRPELAPRPDHAPRHATRVFCELLTSALPLADVFPMDKNELPKTVTTILNGHNYVLWSQDMRSFLKGHRLWRYVTGEIQVPVRSKDEEDTKFADRLEDWDCKNHQIITWFRHSTVPSIHQQFGRYENAKDVWDLLSRHYTTAGLSHEYQLWGLLVNMKQTPRQPINEFLSGMQSIWDQMEQSTHIVKDPADAAILATKRDQFHLIQFLMALTSEFEPVRATLLQQVPLPTLEFAMSQLLSHETRLRTLQPHHPDAVLATATRPSSSSSSRNGPKYCKNCHKQGHLLAECPTIQCRYCHKIGHIVYNCPTKPPKPGQSGILPRPVNHSVAVAAEDSPSDPSLSSIPVSELGPMVFTMVKQFLSSSDKVSSAVSGNTWYFDSACCNHMSPDSQLFSSIIPTTHAPLIQTANGSHLAASHTGSVSTSTLSLSDTYLIPNLTLNLISVGQLCELGFDLWFGSSGCRVQDPRTNQVLGTGRRVGRMFELTSLHLPTTSTPPPSHVAPTASVFPLSLWHLRLGHVSVQKLRTLISSGFLGQVKHDSVDCVSCQLAKQPALSFNNSDSFSHASFDLIHSDIWGPSPTATVGGSKYFVIFVDDFSRYTWIYLMHNRSELSQIYRTFAQMISTQFSKTIKIFRTDNAMEYRDSQFLDFIHTQGTIIQRSCAGTSQQNGRAERKHRHILDSVRAFLISASCPERFWGEAALTAVYTINRLPSSALQNVTPFERLYGTPASYSSLRVFGCACFVLLQPHEHSKLEPRSRLCCFLGLQLVPPLPFFTNPSLPLFPISPADSPTSPLAPPLAVDPVLDQTPDLPLAAPPADSPASPQEPAPPVDPVTDQPPLLPLRRSDRVRAPPAHLRDYSCFSAVLSLHEPHTYREACTNPLWQQAMTEELQALEKTHTWDLVDLPHGKSAIGCKWVYKIKTKSDGSIERYKARLVAKGYAQEYGIDYEETFAPVARITSVRSLLAIAAVHQWPLFQMDVKNAFLNGDLTEEVYMQAPPGYSDCPDKVCLLRRALYGLKQAPRAWFAKFSSIVHQFGFSSSSHDTALFIRRSDKGLEVSSDSTGYYLSQAKYASDLLSRAGLTDTKVVSTPLEMNARLTPLDGTPLSDATLYRQLVGSLVYLTVTRPDIAHAVHLVSQFLSAPHSTHYAAVLHILRYIKGTMFHGLHFSAHSTLDLCAYSDADWAGDPTDRRSTTGFCFFLGDSLISWRSKKQHIVSRSSTEAEYRALADTTSELLALRWLLEDMGVTHSSPTVIHCDNRSAIQIAHNDVFHERTKHIEIDCHLVHFSSWSFS</sequence>
<keyword evidence="7" id="KW-0255">Endonuclease</keyword>
<keyword evidence="15" id="KW-0862">Zinc</keyword>
<dbReference type="Pfam" id="PF14541">
    <property type="entry name" value="TAXi_C"/>
    <property type="match status" value="1"/>
</dbReference>
<dbReference type="EMBL" id="OIVN01006459">
    <property type="protein sequence ID" value="SPD33509.1"/>
    <property type="molecule type" value="Genomic_DNA"/>
</dbReference>
<dbReference type="CDD" id="cd09272">
    <property type="entry name" value="RNase_HI_RT_Ty1"/>
    <property type="match status" value="1"/>
</dbReference>
<keyword evidence="9" id="KW-0695">RNA-directed DNA polymerase</keyword>
<dbReference type="InterPro" id="IPR013103">
    <property type="entry name" value="RVT_2"/>
</dbReference>
<dbReference type="PROSITE" id="PS51767">
    <property type="entry name" value="PEPTIDASE_A1"/>
    <property type="match status" value="1"/>
</dbReference>
<evidence type="ECO:0000256" key="7">
    <source>
        <dbReference type="ARBA" id="ARBA00022759"/>
    </source>
</evidence>
<dbReference type="InterPro" id="IPR043502">
    <property type="entry name" value="DNA/RNA_pol_sf"/>
</dbReference>
<dbReference type="SUPFAM" id="SSF56672">
    <property type="entry name" value="DNA/RNA polymerases"/>
    <property type="match status" value="1"/>
</dbReference>
<organism evidence="21">
    <name type="scientific">Fagus sylvatica</name>
    <name type="common">Beechnut</name>
    <dbReference type="NCBI Taxonomy" id="28930"/>
    <lineage>
        <taxon>Eukaryota</taxon>
        <taxon>Viridiplantae</taxon>
        <taxon>Streptophyta</taxon>
        <taxon>Embryophyta</taxon>
        <taxon>Tracheophyta</taxon>
        <taxon>Spermatophyta</taxon>
        <taxon>Magnoliopsida</taxon>
        <taxon>eudicotyledons</taxon>
        <taxon>Gunneridae</taxon>
        <taxon>Pentapetalae</taxon>
        <taxon>rosids</taxon>
        <taxon>fabids</taxon>
        <taxon>Fagales</taxon>
        <taxon>Fagaceae</taxon>
        <taxon>Fagus</taxon>
    </lineage>
</organism>
<evidence type="ECO:0000256" key="16">
    <source>
        <dbReference type="SAM" id="MobiDB-lite"/>
    </source>
</evidence>